<evidence type="ECO:0000313" key="10">
    <source>
        <dbReference type="EMBL" id="KAE9233659.1"/>
    </source>
</evidence>
<dbReference type="Proteomes" id="UP000476176">
    <property type="component" value="Unassembled WGS sequence"/>
</dbReference>
<evidence type="ECO:0000313" key="21">
    <source>
        <dbReference type="Proteomes" id="UP000476176"/>
    </source>
</evidence>
<evidence type="ECO:0000259" key="4">
    <source>
        <dbReference type="Pfam" id="PF20147"/>
    </source>
</evidence>
<evidence type="ECO:0000256" key="3">
    <source>
        <dbReference type="ARBA" id="ARBA00022525"/>
    </source>
</evidence>
<dbReference type="AlphaFoldDB" id="A0A6A3FS04"/>
<evidence type="ECO:0000313" key="5">
    <source>
        <dbReference type="EMBL" id="KAE8948042.1"/>
    </source>
</evidence>
<evidence type="ECO:0000313" key="16">
    <source>
        <dbReference type="Proteomes" id="UP000437068"/>
    </source>
</evidence>
<dbReference type="Pfam" id="PF20147">
    <property type="entry name" value="Crinkler"/>
    <property type="match status" value="1"/>
</dbReference>
<evidence type="ECO:0000313" key="18">
    <source>
        <dbReference type="Proteomes" id="UP000440732"/>
    </source>
</evidence>
<dbReference type="EMBL" id="QXGC01000234">
    <property type="protein sequence ID" value="KAE9243761.1"/>
    <property type="molecule type" value="Genomic_DNA"/>
</dbReference>
<dbReference type="Proteomes" id="UP000433483">
    <property type="component" value="Unassembled WGS sequence"/>
</dbReference>
<evidence type="ECO:0000256" key="2">
    <source>
        <dbReference type="ARBA" id="ARBA00004613"/>
    </source>
</evidence>
<dbReference type="Proteomes" id="UP000440732">
    <property type="component" value="Unassembled WGS sequence"/>
</dbReference>
<evidence type="ECO:0000313" key="8">
    <source>
        <dbReference type="EMBL" id="KAE9138446.1"/>
    </source>
</evidence>
<dbReference type="Proteomes" id="UP000460718">
    <property type="component" value="Unassembled WGS sequence"/>
</dbReference>
<dbReference type="GO" id="GO:0005576">
    <property type="term" value="C:extracellular region"/>
    <property type="evidence" value="ECO:0007669"/>
    <property type="project" value="UniProtKB-SubCell"/>
</dbReference>
<reference evidence="14 15" key="1">
    <citation type="submission" date="2018-08" db="EMBL/GenBank/DDBJ databases">
        <title>Genomic investigation of the strawberry pathogen Phytophthora fragariae indicates pathogenicity is determined by transcriptional variation in three key races.</title>
        <authorList>
            <person name="Adams T.M."/>
            <person name="Armitage A.D."/>
            <person name="Sobczyk M.K."/>
            <person name="Bates H.J."/>
            <person name="Dunwell J.M."/>
            <person name="Nellist C.F."/>
            <person name="Harrison R.J."/>
        </authorList>
    </citation>
    <scope>NUCLEOTIDE SEQUENCE [LARGE SCALE GENOMIC DNA]</scope>
    <source>
        <strain evidence="13 16">A4</strain>
        <strain evidence="12 17">BC-1</strain>
        <strain evidence="11 21">BC-23</strain>
        <strain evidence="10 15">NOV-27</strain>
        <strain evidence="9 18">NOV-5</strain>
        <strain evidence="8 19">NOV-71</strain>
        <strain evidence="5 14">NOV-9</strain>
        <strain evidence="7 22">ONT-3</strain>
        <strain evidence="6 20">SCRP245</strain>
    </source>
</reference>
<dbReference type="OrthoDB" id="89663at2759"/>
<evidence type="ECO:0000313" key="7">
    <source>
        <dbReference type="EMBL" id="KAE9120899.1"/>
    </source>
</evidence>
<evidence type="ECO:0000313" key="9">
    <source>
        <dbReference type="EMBL" id="KAE9154243.1"/>
    </source>
</evidence>
<dbReference type="EMBL" id="QXGA01000044">
    <property type="protein sequence ID" value="KAE9154243.1"/>
    <property type="molecule type" value="Genomic_DNA"/>
</dbReference>
<sequence>MADENSMPGEAEVELWCGVYGEGTVFSVKIAREAKVSALQEKIAGILSTEQHTVPPKLLTLYLTRKKGGTTWMKHDSNTESFLQGGIDTGYDKMLSSWKLNKKEYLGPNFTTGDEDIHVLVELPVDAFGYGKANEPPNKMQRLERNRISFAGPLHRDECAVPFDTIDAFRQIQEGLSRKEAIGHPLFFLYGPRQFGKTTIAYRIMDWIASDSNVADVKCVFFEMHIGCG</sequence>
<evidence type="ECO:0000313" key="19">
    <source>
        <dbReference type="Proteomes" id="UP000441208"/>
    </source>
</evidence>
<evidence type="ECO:0000256" key="1">
    <source>
        <dbReference type="ARBA" id="ARBA00004340"/>
    </source>
</evidence>
<dbReference type="EMBL" id="QXFZ01000033">
    <property type="protein sequence ID" value="KAE9138446.1"/>
    <property type="molecule type" value="Genomic_DNA"/>
</dbReference>
<keyword evidence="3" id="KW-0964">Secreted</keyword>
<dbReference type="Proteomes" id="UP000488956">
    <property type="component" value="Unassembled WGS sequence"/>
</dbReference>
<keyword evidence="15" id="KW-1185">Reference proteome</keyword>
<dbReference type="EMBL" id="QXFX01000310">
    <property type="protein sequence ID" value="KAE9120899.1"/>
    <property type="molecule type" value="Genomic_DNA"/>
</dbReference>
<evidence type="ECO:0000313" key="20">
    <source>
        <dbReference type="Proteomes" id="UP000460718"/>
    </source>
</evidence>
<evidence type="ECO:0000313" key="6">
    <source>
        <dbReference type="EMBL" id="KAE9019559.1"/>
    </source>
</evidence>
<dbReference type="Proteomes" id="UP000437068">
    <property type="component" value="Unassembled WGS sequence"/>
</dbReference>
<dbReference type="EMBL" id="QXGF01000062">
    <property type="protein sequence ID" value="KAE8948042.1"/>
    <property type="molecule type" value="Genomic_DNA"/>
</dbReference>
<dbReference type="EMBL" id="QXGD01000064">
    <property type="protein sequence ID" value="KAE9255199.1"/>
    <property type="molecule type" value="Genomic_DNA"/>
</dbReference>
<organism evidence="5 14">
    <name type="scientific">Phytophthora fragariae</name>
    <dbReference type="NCBI Taxonomy" id="53985"/>
    <lineage>
        <taxon>Eukaryota</taxon>
        <taxon>Sar</taxon>
        <taxon>Stramenopiles</taxon>
        <taxon>Oomycota</taxon>
        <taxon>Peronosporomycetes</taxon>
        <taxon>Peronosporales</taxon>
        <taxon>Peronosporaceae</taxon>
        <taxon>Phytophthora</taxon>
    </lineage>
</organism>
<dbReference type="EMBL" id="QXGE01000049">
    <property type="protein sequence ID" value="KAE9327544.1"/>
    <property type="molecule type" value="Genomic_DNA"/>
</dbReference>
<proteinExistence type="predicted"/>
<feature type="domain" description="Crinkler effector protein N-terminal" evidence="4">
    <location>
        <begin position="13"/>
        <end position="122"/>
    </location>
</feature>
<evidence type="ECO:0000313" key="22">
    <source>
        <dbReference type="Proteomes" id="UP000488956"/>
    </source>
</evidence>
<dbReference type="Proteomes" id="UP000441208">
    <property type="component" value="Unassembled WGS sequence"/>
</dbReference>
<accession>A0A6A3FS04</accession>
<name>A0A6A3FS04_9STRA</name>
<protein>
    <recommendedName>
        <fullName evidence="4">Crinkler effector protein N-terminal domain-containing protein</fullName>
    </recommendedName>
</protein>
<evidence type="ECO:0000313" key="15">
    <source>
        <dbReference type="Proteomes" id="UP000433483"/>
    </source>
</evidence>
<evidence type="ECO:0000313" key="11">
    <source>
        <dbReference type="EMBL" id="KAE9243761.1"/>
    </source>
</evidence>
<dbReference type="GO" id="GO:0043657">
    <property type="term" value="C:host cell"/>
    <property type="evidence" value="ECO:0007669"/>
    <property type="project" value="UniProtKB-SubCell"/>
</dbReference>
<dbReference type="InterPro" id="IPR045379">
    <property type="entry name" value="Crinkler_N"/>
</dbReference>
<evidence type="ECO:0000313" key="17">
    <source>
        <dbReference type="Proteomes" id="UP000440367"/>
    </source>
</evidence>
<evidence type="ECO:0000313" key="12">
    <source>
        <dbReference type="EMBL" id="KAE9255199.1"/>
    </source>
</evidence>
<dbReference type="EMBL" id="QXFW01000233">
    <property type="protein sequence ID" value="KAE9019559.1"/>
    <property type="molecule type" value="Genomic_DNA"/>
</dbReference>
<dbReference type="EMBL" id="QXGB01000059">
    <property type="protein sequence ID" value="KAE9233659.1"/>
    <property type="molecule type" value="Genomic_DNA"/>
</dbReference>
<gene>
    <name evidence="13" type="ORF">PF001_g1883</name>
    <name evidence="12" type="ORF">PF002_g2467</name>
    <name evidence="11" type="ORF">PF004_g5994</name>
    <name evidence="10" type="ORF">PF005_g2238</name>
    <name evidence="9" type="ORF">PF006_g1694</name>
    <name evidence="8" type="ORF">PF007_g1402</name>
    <name evidence="5" type="ORF">PF009_g2370</name>
    <name evidence="7" type="ORF">PF010_g7327</name>
    <name evidence="6" type="ORF">PF011_g5792</name>
</gene>
<dbReference type="Proteomes" id="UP000440367">
    <property type="component" value="Unassembled WGS sequence"/>
</dbReference>
<evidence type="ECO:0000313" key="13">
    <source>
        <dbReference type="EMBL" id="KAE9327544.1"/>
    </source>
</evidence>
<comment type="subcellular location">
    <subcellularLocation>
        <location evidence="1">Host cell</location>
    </subcellularLocation>
    <subcellularLocation>
        <location evidence="2">Secreted</location>
    </subcellularLocation>
</comment>
<dbReference type="Proteomes" id="UP000429523">
    <property type="component" value="Unassembled WGS sequence"/>
</dbReference>
<evidence type="ECO:0000313" key="14">
    <source>
        <dbReference type="Proteomes" id="UP000429523"/>
    </source>
</evidence>
<comment type="caution">
    <text evidence="5">The sequence shown here is derived from an EMBL/GenBank/DDBJ whole genome shotgun (WGS) entry which is preliminary data.</text>
</comment>